<dbReference type="SUPFAM" id="SSF51261">
    <property type="entry name" value="Duplicated hybrid motif"/>
    <property type="match status" value="1"/>
</dbReference>
<dbReference type="CDD" id="cd12797">
    <property type="entry name" value="M23_peptidase"/>
    <property type="match status" value="1"/>
</dbReference>
<evidence type="ECO:0000313" key="4">
    <source>
        <dbReference type="Proteomes" id="UP000490386"/>
    </source>
</evidence>
<sequence>MHRPSPLRQATTRRVQTLRVLFIAVLIGSAHLVTAPQVSAEPSGWRWPVEAAPQVTRPFALDTPYGPGHRGIDIAADPGSEVFAPAAGVVRFAGYVVDRPVLSVQHPDGAVTSYEPVVSDLAPGAPVLTGQRVGVLSPDHRHTPDGSLHVGLRLAGVYLDPGPSFDALRPRAAVLLPLSR</sequence>
<dbReference type="PANTHER" id="PTHR21666">
    <property type="entry name" value="PEPTIDASE-RELATED"/>
    <property type="match status" value="1"/>
</dbReference>
<dbReference type="AlphaFoldDB" id="A0A7J5AY00"/>
<dbReference type="OrthoDB" id="5245088at2"/>
<dbReference type="RefSeq" id="WP_151424674.1">
    <property type="nucleotide sequence ID" value="NZ_WBJX01000006.1"/>
</dbReference>
<protein>
    <submittedName>
        <fullName evidence="3">Peptidoglycan DD-metalloendopeptidase family protein</fullName>
    </submittedName>
</protein>
<keyword evidence="4" id="KW-1185">Reference proteome</keyword>
<keyword evidence="1" id="KW-0732">Signal</keyword>
<dbReference type="InterPro" id="IPR011055">
    <property type="entry name" value="Dup_hybrid_motif"/>
</dbReference>
<dbReference type="Pfam" id="PF01551">
    <property type="entry name" value="Peptidase_M23"/>
    <property type="match status" value="1"/>
</dbReference>
<evidence type="ECO:0000313" key="3">
    <source>
        <dbReference type="EMBL" id="KAB1636359.1"/>
    </source>
</evidence>
<reference evidence="3 4" key="1">
    <citation type="submission" date="2019-09" db="EMBL/GenBank/DDBJ databases">
        <title>Phylogeny of genus Pseudoclavibacter and closely related genus.</title>
        <authorList>
            <person name="Li Y."/>
        </authorList>
    </citation>
    <scope>NUCLEOTIDE SEQUENCE [LARGE SCALE GENOMIC DNA]</scope>
    <source>
        <strain evidence="3 4">THG-MD12</strain>
    </source>
</reference>
<organism evidence="3 4">
    <name type="scientific">Pseudoclavibacter terrae</name>
    <dbReference type="NCBI Taxonomy" id="1530195"/>
    <lineage>
        <taxon>Bacteria</taxon>
        <taxon>Bacillati</taxon>
        <taxon>Actinomycetota</taxon>
        <taxon>Actinomycetes</taxon>
        <taxon>Micrococcales</taxon>
        <taxon>Microbacteriaceae</taxon>
        <taxon>Pseudoclavibacter</taxon>
    </lineage>
</organism>
<accession>A0A7J5AY00</accession>
<evidence type="ECO:0000256" key="1">
    <source>
        <dbReference type="ARBA" id="ARBA00022729"/>
    </source>
</evidence>
<feature type="domain" description="M23ase beta-sheet core" evidence="2">
    <location>
        <begin position="68"/>
        <end position="161"/>
    </location>
</feature>
<dbReference type="InterPro" id="IPR050570">
    <property type="entry name" value="Cell_wall_metabolism_enzyme"/>
</dbReference>
<proteinExistence type="predicted"/>
<name>A0A7J5AY00_9MICO</name>
<dbReference type="Proteomes" id="UP000490386">
    <property type="component" value="Unassembled WGS sequence"/>
</dbReference>
<dbReference type="InterPro" id="IPR016047">
    <property type="entry name" value="M23ase_b-sheet_dom"/>
</dbReference>
<dbReference type="Gene3D" id="2.70.70.10">
    <property type="entry name" value="Glucose Permease (Domain IIA)"/>
    <property type="match status" value="1"/>
</dbReference>
<gene>
    <name evidence="3" type="ORF">F8O03_15460</name>
</gene>
<dbReference type="EMBL" id="WBJX01000006">
    <property type="protein sequence ID" value="KAB1636359.1"/>
    <property type="molecule type" value="Genomic_DNA"/>
</dbReference>
<evidence type="ECO:0000259" key="2">
    <source>
        <dbReference type="Pfam" id="PF01551"/>
    </source>
</evidence>
<dbReference type="PANTHER" id="PTHR21666:SF289">
    <property type="entry name" value="L-ALA--D-GLU ENDOPEPTIDASE"/>
    <property type="match status" value="1"/>
</dbReference>
<dbReference type="GO" id="GO:0004222">
    <property type="term" value="F:metalloendopeptidase activity"/>
    <property type="evidence" value="ECO:0007669"/>
    <property type="project" value="TreeGrafter"/>
</dbReference>
<comment type="caution">
    <text evidence="3">The sequence shown here is derived from an EMBL/GenBank/DDBJ whole genome shotgun (WGS) entry which is preliminary data.</text>
</comment>